<dbReference type="Proteomes" id="UP000733379">
    <property type="component" value="Unassembled WGS sequence"/>
</dbReference>
<reference evidence="2 3" key="1">
    <citation type="submission" date="2021-06" db="EMBL/GenBank/DDBJ databases">
        <title>Actinomycetes sequencing.</title>
        <authorList>
            <person name="Shan Q."/>
        </authorList>
    </citation>
    <scope>NUCLEOTIDE SEQUENCE [LARGE SCALE GENOMIC DNA]</scope>
    <source>
        <strain evidence="2 3">NEAU-G5</strain>
    </source>
</reference>
<name>A0ABS6B014_9NOCA</name>
<dbReference type="Pfam" id="PF26056">
    <property type="entry name" value="DUF8017"/>
    <property type="match status" value="1"/>
</dbReference>
<organism evidence="2 3">
    <name type="scientific">Nocardia albiluteola</name>
    <dbReference type="NCBI Taxonomy" id="2842303"/>
    <lineage>
        <taxon>Bacteria</taxon>
        <taxon>Bacillati</taxon>
        <taxon>Actinomycetota</taxon>
        <taxon>Actinomycetes</taxon>
        <taxon>Mycobacteriales</taxon>
        <taxon>Nocardiaceae</taxon>
        <taxon>Nocardia</taxon>
    </lineage>
</organism>
<evidence type="ECO:0000313" key="3">
    <source>
        <dbReference type="Proteomes" id="UP000733379"/>
    </source>
</evidence>
<evidence type="ECO:0000259" key="1">
    <source>
        <dbReference type="Pfam" id="PF26056"/>
    </source>
</evidence>
<evidence type="ECO:0000313" key="2">
    <source>
        <dbReference type="EMBL" id="MBU3063473.1"/>
    </source>
</evidence>
<protein>
    <recommendedName>
        <fullName evidence="1">DUF8017 domain-containing protein</fullName>
    </recommendedName>
</protein>
<proteinExistence type="predicted"/>
<keyword evidence="3" id="KW-1185">Reference proteome</keyword>
<gene>
    <name evidence="2" type="ORF">KO481_18290</name>
</gene>
<dbReference type="RefSeq" id="WP_215918344.1">
    <property type="nucleotide sequence ID" value="NZ_JAHKNI010000005.1"/>
</dbReference>
<dbReference type="InterPro" id="IPR058330">
    <property type="entry name" value="DUF8017"/>
</dbReference>
<dbReference type="EMBL" id="JAHKNI010000005">
    <property type="protein sequence ID" value="MBU3063473.1"/>
    <property type="molecule type" value="Genomic_DNA"/>
</dbReference>
<accession>A0ABS6B014</accession>
<feature type="domain" description="DUF8017" evidence="1">
    <location>
        <begin position="11"/>
        <end position="199"/>
    </location>
</feature>
<comment type="caution">
    <text evidence="2">The sequence shown here is derived from an EMBL/GenBank/DDBJ whole genome shotgun (WGS) entry which is preliminary data.</text>
</comment>
<sequence>MADTVGSITVPAVTPGWQGVLSREQQVAYDVPPGWTVQTPGTFSGYQDVSGKLTTTMHAVTIYKQHACPQNQGIDRGMVGFMPIGPSDPRQAAVEDGKLWAQNAAVDSSDSVSGPASAVKVIASPAHSVSLDRGAIKAWQAVTSAPVHPGACLPPRVQVTTVAFANRGNTVLFVAVMDEGVADAAPAGDITAIIASLRPR</sequence>